<accession>A0A368F1W4</accession>
<name>A0A368F1W4_ANCCA</name>
<protein>
    <submittedName>
        <fullName evidence="1">Uncharacterized protein</fullName>
    </submittedName>
</protein>
<evidence type="ECO:0000313" key="1">
    <source>
        <dbReference type="EMBL" id="RCN24990.1"/>
    </source>
</evidence>
<reference evidence="1 2" key="1">
    <citation type="submission" date="2014-10" db="EMBL/GenBank/DDBJ databases">
        <title>Draft genome of the hookworm Ancylostoma caninum.</title>
        <authorList>
            <person name="Mitreva M."/>
        </authorList>
    </citation>
    <scope>NUCLEOTIDE SEQUENCE [LARGE SCALE GENOMIC DNA]</scope>
    <source>
        <strain evidence="1 2">Baltimore</strain>
    </source>
</reference>
<proteinExistence type="predicted"/>
<dbReference type="Proteomes" id="UP000252519">
    <property type="component" value="Unassembled WGS sequence"/>
</dbReference>
<evidence type="ECO:0000313" key="2">
    <source>
        <dbReference type="Proteomes" id="UP000252519"/>
    </source>
</evidence>
<dbReference type="EMBL" id="JOJR01014978">
    <property type="protein sequence ID" value="RCN24990.1"/>
    <property type="molecule type" value="Genomic_DNA"/>
</dbReference>
<gene>
    <name evidence="1" type="ORF">ANCCAN_29301</name>
</gene>
<keyword evidence="2" id="KW-1185">Reference proteome</keyword>
<organism evidence="1 2">
    <name type="scientific">Ancylostoma caninum</name>
    <name type="common">Dog hookworm</name>
    <dbReference type="NCBI Taxonomy" id="29170"/>
    <lineage>
        <taxon>Eukaryota</taxon>
        <taxon>Metazoa</taxon>
        <taxon>Ecdysozoa</taxon>
        <taxon>Nematoda</taxon>
        <taxon>Chromadorea</taxon>
        <taxon>Rhabditida</taxon>
        <taxon>Rhabditina</taxon>
        <taxon>Rhabditomorpha</taxon>
        <taxon>Strongyloidea</taxon>
        <taxon>Ancylostomatidae</taxon>
        <taxon>Ancylostomatinae</taxon>
        <taxon>Ancylostoma</taxon>
    </lineage>
</organism>
<dbReference type="AlphaFoldDB" id="A0A368F1W4"/>
<comment type="caution">
    <text evidence="1">The sequence shown here is derived from an EMBL/GenBank/DDBJ whole genome shotgun (WGS) entry which is preliminary data.</text>
</comment>
<sequence>MALLTRSACCMSTLDRFSPPMIAVTRSVWRQPLSLIPW</sequence>